<keyword evidence="2" id="KW-1185">Reference proteome</keyword>
<evidence type="ECO:0000313" key="1">
    <source>
        <dbReference type="EMBL" id="CDH60633.1"/>
    </source>
</evidence>
<reference evidence="1" key="1">
    <citation type="submission" date="2013-08" db="EMBL/GenBank/DDBJ databases">
        <title>Gene expansion shapes genome architecture in the human pathogen Lichtheimia corymbifera: an evolutionary genomics analysis in the ancient terrestrial Mucorales (Mucoromycotina).</title>
        <authorList>
            <person name="Schwartze V.U."/>
            <person name="Winter S."/>
            <person name="Shelest E."/>
            <person name="Marcet-Houben M."/>
            <person name="Horn F."/>
            <person name="Wehner S."/>
            <person name="Hoffmann K."/>
            <person name="Riege K."/>
            <person name="Sammeth M."/>
            <person name="Nowrousian M."/>
            <person name="Valiante V."/>
            <person name="Linde J."/>
            <person name="Jacobsen I.D."/>
            <person name="Marz M."/>
            <person name="Brakhage A.A."/>
            <person name="Gabaldon T."/>
            <person name="Bocker S."/>
            <person name="Voigt K."/>
        </authorList>
    </citation>
    <scope>NUCLEOTIDE SEQUENCE [LARGE SCALE GENOMIC DNA]</scope>
    <source>
        <strain evidence="1">FSU 9682</strain>
    </source>
</reference>
<dbReference type="AlphaFoldDB" id="A0A068SE44"/>
<sequence>MALPDEPHFSKSAKPREQTLSFAADVAVSSKETVTISGGGINGFQPWHHADNDNALIFALTRHKISDIAFRRAARQVFSPNDTYGLIICNTHRRTLAEVVFNSYDLHAKSI</sequence>
<dbReference type="VEuPathDB" id="FungiDB:LCOR_11414.1"/>
<organism evidence="1 2">
    <name type="scientific">Lichtheimia corymbifera JMRC:FSU:9682</name>
    <dbReference type="NCBI Taxonomy" id="1263082"/>
    <lineage>
        <taxon>Eukaryota</taxon>
        <taxon>Fungi</taxon>
        <taxon>Fungi incertae sedis</taxon>
        <taxon>Mucoromycota</taxon>
        <taxon>Mucoromycotina</taxon>
        <taxon>Mucoromycetes</taxon>
        <taxon>Mucorales</taxon>
        <taxon>Lichtheimiaceae</taxon>
        <taxon>Lichtheimia</taxon>
    </lineage>
</organism>
<dbReference type="EMBL" id="CBTN010000100">
    <property type="protein sequence ID" value="CDH60633.1"/>
    <property type="molecule type" value="Genomic_DNA"/>
</dbReference>
<gene>
    <name evidence="1" type="ORF">LCOR_11414.1</name>
</gene>
<name>A0A068SE44_9FUNG</name>
<evidence type="ECO:0000313" key="2">
    <source>
        <dbReference type="Proteomes" id="UP000027586"/>
    </source>
</evidence>
<dbReference type="OrthoDB" id="10530222at2759"/>
<proteinExistence type="predicted"/>
<comment type="caution">
    <text evidence="1">The sequence shown here is derived from an EMBL/GenBank/DDBJ whole genome shotgun (WGS) entry which is preliminary data.</text>
</comment>
<protein>
    <submittedName>
        <fullName evidence="1">Uncharacterized protein</fullName>
    </submittedName>
</protein>
<accession>A0A068SE44</accession>
<dbReference type="Proteomes" id="UP000027586">
    <property type="component" value="Unassembled WGS sequence"/>
</dbReference>